<feature type="signal peptide" evidence="5">
    <location>
        <begin position="1"/>
        <end position="23"/>
    </location>
</feature>
<evidence type="ECO:0000256" key="3">
    <source>
        <dbReference type="ARBA" id="ARBA00023157"/>
    </source>
</evidence>
<keyword evidence="1 5" id="KW-0732">Signal</keyword>
<dbReference type="SUPFAM" id="SSF52833">
    <property type="entry name" value="Thioredoxin-like"/>
    <property type="match status" value="1"/>
</dbReference>
<feature type="domain" description="Thioredoxin" evidence="6">
    <location>
        <begin position="49"/>
        <end position="244"/>
    </location>
</feature>
<dbReference type="AlphaFoldDB" id="A0A2H9U0K9"/>
<dbReference type="CDD" id="cd03023">
    <property type="entry name" value="DsbA_Com1_like"/>
    <property type="match status" value="1"/>
</dbReference>
<dbReference type="Pfam" id="PF01323">
    <property type="entry name" value="DSBA"/>
    <property type="match status" value="1"/>
</dbReference>
<keyword evidence="8" id="KW-1185">Reference proteome</keyword>
<dbReference type="OrthoDB" id="9780340at2"/>
<dbReference type="PANTHER" id="PTHR13887:SF14">
    <property type="entry name" value="DISULFIDE BOND FORMATION PROTEIN D"/>
    <property type="match status" value="1"/>
</dbReference>
<dbReference type="Gene3D" id="3.40.30.10">
    <property type="entry name" value="Glutaredoxin"/>
    <property type="match status" value="1"/>
</dbReference>
<keyword evidence="3" id="KW-1015">Disulfide bond</keyword>
<dbReference type="Proteomes" id="UP000235861">
    <property type="component" value="Unassembled WGS sequence"/>
</dbReference>
<evidence type="ECO:0000256" key="2">
    <source>
        <dbReference type="ARBA" id="ARBA00023002"/>
    </source>
</evidence>
<evidence type="ECO:0000256" key="4">
    <source>
        <dbReference type="ARBA" id="ARBA00023284"/>
    </source>
</evidence>
<evidence type="ECO:0000313" key="7">
    <source>
        <dbReference type="EMBL" id="PJG57488.1"/>
    </source>
</evidence>
<name>A0A2H9U0K9_9GAMM</name>
<proteinExistence type="predicted"/>
<sequence>MTIRNTLFSALAGITLLTGPVQAAELTKSDVEQIVREYLVNNPEILVEMSNALRAKQASEQADNDKALIKAHAKPLFGSDDPQAGNPKGSLTVVEFFDYNCGYCKRAHPLISQLLSEDKDIRYIYKQFPILTETSHYAARAALAVQLGQPDKYKAFHEALYAHKGALADEAQVKQIAATAGVDWNKVEASLKDGRIDQNLATNRALAESMAISGTPAFIIGDQILRGAPRDLASLKGFIKDVRAGKSIQ</sequence>
<protein>
    <recommendedName>
        <fullName evidence="6">Thioredoxin domain-containing protein</fullName>
    </recommendedName>
</protein>
<evidence type="ECO:0000256" key="5">
    <source>
        <dbReference type="SAM" id="SignalP"/>
    </source>
</evidence>
<keyword evidence="2" id="KW-0560">Oxidoreductase</keyword>
<dbReference type="InterPro" id="IPR036249">
    <property type="entry name" value="Thioredoxin-like_sf"/>
</dbReference>
<dbReference type="InterPro" id="IPR001853">
    <property type="entry name" value="DSBA-like_thioredoxin_dom"/>
</dbReference>
<gene>
    <name evidence="7" type="ORF">CUC53_17700</name>
</gene>
<dbReference type="EMBL" id="PGGC01000206">
    <property type="protein sequence ID" value="PJG57488.1"/>
    <property type="molecule type" value="Genomic_DNA"/>
</dbReference>
<dbReference type="Pfam" id="PF18312">
    <property type="entry name" value="ScsC_N"/>
    <property type="match status" value="1"/>
</dbReference>
<evidence type="ECO:0000259" key="6">
    <source>
        <dbReference type="PROSITE" id="PS51352"/>
    </source>
</evidence>
<dbReference type="PANTHER" id="PTHR13887">
    <property type="entry name" value="GLUTATHIONE S-TRANSFERASE KAPPA"/>
    <property type="match status" value="1"/>
</dbReference>
<evidence type="ECO:0000313" key="8">
    <source>
        <dbReference type="Proteomes" id="UP000235861"/>
    </source>
</evidence>
<accession>A0A2H9U0K9</accession>
<organism evidence="7 8">
    <name type="scientific">Aeromonas cavernicola</name>
    <dbReference type="NCBI Taxonomy" id="1006623"/>
    <lineage>
        <taxon>Bacteria</taxon>
        <taxon>Pseudomonadati</taxon>
        <taxon>Pseudomonadota</taxon>
        <taxon>Gammaproteobacteria</taxon>
        <taxon>Aeromonadales</taxon>
        <taxon>Aeromonadaceae</taxon>
        <taxon>Aeromonas</taxon>
    </lineage>
</organism>
<keyword evidence="4" id="KW-0676">Redox-active center</keyword>
<dbReference type="PROSITE" id="PS51352">
    <property type="entry name" value="THIOREDOXIN_2"/>
    <property type="match status" value="1"/>
</dbReference>
<dbReference type="GO" id="GO:0016491">
    <property type="term" value="F:oxidoreductase activity"/>
    <property type="evidence" value="ECO:0007669"/>
    <property type="project" value="UniProtKB-KW"/>
</dbReference>
<comment type="caution">
    <text evidence="7">The sequence shown here is derived from an EMBL/GenBank/DDBJ whole genome shotgun (WGS) entry which is preliminary data.</text>
</comment>
<reference evidence="7 8" key="1">
    <citation type="submission" date="2017-11" db="EMBL/GenBank/DDBJ databases">
        <title>Draft genome sequence of environmental isolate Aeromonas cavernicola sp. nov. MDC 2508.</title>
        <authorList>
            <person name="Colston S.M."/>
            <person name="Navarro A."/>
            <person name="Martinez-Murcia A.J."/>
            <person name="Graf J."/>
        </authorList>
    </citation>
    <scope>NUCLEOTIDE SEQUENCE [LARGE SCALE GENOMIC DNA]</scope>
    <source>
        <strain evidence="7 8">MDC 2508</strain>
    </source>
</reference>
<dbReference type="InterPro" id="IPR013766">
    <property type="entry name" value="Thioredoxin_domain"/>
</dbReference>
<dbReference type="InterPro" id="IPR041205">
    <property type="entry name" value="ScsC_N"/>
</dbReference>
<feature type="chain" id="PRO_5014170671" description="Thioredoxin domain-containing protein" evidence="5">
    <location>
        <begin position="24"/>
        <end position="249"/>
    </location>
</feature>
<evidence type="ECO:0000256" key="1">
    <source>
        <dbReference type="ARBA" id="ARBA00022729"/>
    </source>
</evidence>
<dbReference type="RefSeq" id="WP_100295336.1">
    <property type="nucleotide sequence ID" value="NZ_PGGC01000206.1"/>
</dbReference>